<comment type="caution">
    <text evidence="1">The sequence shown here is derived from an EMBL/GenBank/DDBJ whole genome shotgun (WGS) entry which is preliminary data.</text>
</comment>
<protein>
    <submittedName>
        <fullName evidence="1">Uncharacterized protein</fullName>
    </submittedName>
</protein>
<evidence type="ECO:0000313" key="1">
    <source>
        <dbReference type="EMBL" id="KAH1180921.1"/>
    </source>
</evidence>
<accession>A0A9D3XJX4</accession>
<dbReference type="AlphaFoldDB" id="A0A9D3XJX4"/>
<proteinExistence type="predicted"/>
<gene>
    <name evidence="1" type="ORF">KIL84_001855</name>
</gene>
<reference evidence="1" key="1">
    <citation type="submission" date="2021-09" db="EMBL/GenBank/DDBJ databases">
        <title>The genome of Mauremys mutica provides insights into the evolution of semi-aquatic lifestyle.</title>
        <authorList>
            <person name="Gong S."/>
            <person name="Gao Y."/>
        </authorList>
    </citation>
    <scope>NUCLEOTIDE SEQUENCE</scope>
    <source>
        <strain evidence="1">MM-2020</strain>
        <tissue evidence="1">Muscle</tissue>
    </source>
</reference>
<sequence length="129" mass="14395">MWTSTCGPKPFIALSSRGIQNTSDFTTLGSRVILDCPSFSTAPAPRYVTSLQNNPIKIYSRPHSRLLQNPQHHPMLHSRIMYGDPTSPSPILIHLILEQSRSPNMIIQGCPASLSEKHYRMIQTNPASL</sequence>
<organism evidence="1 2">
    <name type="scientific">Mauremys mutica</name>
    <name type="common">yellowpond turtle</name>
    <dbReference type="NCBI Taxonomy" id="74926"/>
    <lineage>
        <taxon>Eukaryota</taxon>
        <taxon>Metazoa</taxon>
        <taxon>Chordata</taxon>
        <taxon>Craniata</taxon>
        <taxon>Vertebrata</taxon>
        <taxon>Euteleostomi</taxon>
        <taxon>Archelosauria</taxon>
        <taxon>Testudinata</taxon>
        <taxon>Testudines</taxon>
        <taxon>Cryptodira</taxon>
        <taxon>Durocryptodira</taxon>
        <taxon>Testudinoidea</taxon>
        <taxon>Geoemydidae</taxon>
        <taxon>Geoemydinae</taxon>
        <taxon>Mauremys</taxon>
    </lineage>
</organism>
<keyword evidence="2" id="KW-1185">Reference proteome</keyword>
<dbReference type="EMBL" id="JAHDVG010000469">
    <property type="protein sequence ID" value="KAH1180921.1"/>
    <property type="molecule type" value="Genomic_DNA"/>
</dbReference>
<dbReference type="Proteomes" id="UP000827986">
    <property type="component" value="Unassembled WGS sequence"/>
</dbReference>
<name>A0A9D3XJX4_9SAUR</name>
<evidence type="ECO:0000313" key="2">
    <source>
        <dbReference type="Proteomes" id="UP000827986"/>
    </source>
</evidence>